<comment type="cofactor">
    <cofactor evidence="2">
        <name>Mg(2+)</name>
        <dbReference type="ChEBI" id="CHEBI:18420"/>
    </cofactor>
    <text evidence="2">Binds 2 magnesium ions per subunit.</text>
</comment>
<feature type="binding site" evidence="2">
    <location>
        <begin position="58"/>
        <end position="60"/>
    </location>
    <ligand>
        <name>substrate</name>
    </ligand>
</feature>
<dbReference type="NCBIfam" id="NF011405">
    <property type="entry name" value="PRK14830.1"/>
    <property type="match status" value="1"/>
</dbReference>
<comment type="similarity">
    <text evidence="2">Belongs to the UPP synthase family.</text>
</comment>
<comment type="function">
    <text evidence="2">Catalyzes the condensation of isopentenyl diphosphate (IPP) with allylic pyrophosphates generating different type of terpenoids.</text>
</comment>
<dbReference type="EC" id="2.5.1.-" evidence="2"/>
<name>A0A1F4S3L0_UNCSA</name>
<evidence type="ECO:0000313" key="3">
    <source>
        <dbReference type="EMBL" id="OGC15012.1"/>
    </source>
</evidence>
<dbReference type="Gene3D" id="3.40.1180.10">
    <property type="entry name" value="Decaprenyl diphosphate synthase-like"/>
    <property type="match status" value="1"/>
</dbReference>
<evidence type="ECO:0000256" key="1">
    <source>
        <dbReference type="ARBA" id="ARBA00022679"/>
    </source>
</evidence>
<evidence type="ECO:0000313" key="4">
    <source>
        <dbReference type="Proteomes" id="UP000177905"/>
    </source>
</evidence>
<keyword evidence="2" id="KW-0479">Metal-binding</keyword>
<feature type="binding site" evidence="2">
    <location>
        <position position="183"/>
    </location>
    <ligand>
        <name>substrate</name>
    </ligand>
</feature>
<comment type="caution">
    <text evidence="3">The sequence shown here is derived from an EMBL/GenBank/DDBJ whole genome shotgun (WGS) entry which is preliminary data.</text>
</comment>
<dbReference type="NCBIfam" id="TIGR00055">
    <property type="entry name" value="uppS"/>
    <property type="match status" value="1"/>
</dbReference>
<feature type="active site" description="Proton acceptor" evidence="2">
    <location>
        <position position="61"/>
    </location>
</feature>
<protein>
    <recommendedName>
        <fullName evidence="2">Isoprenyl transferase</fullName>
        <ecNumber evidence="2">2.5.1.-</ecNumber>
    </recommendedName>
</protein>
<dbReference type="InterPro" id="IPR001441">
    <property type="entry name" value="UPP_synth-like"/>
</dbReference>
<feature type="active site" evidence="2">
    <location>
        <position position="13"/>
    </location>
</feature>
<keyword evidence="1 2" id="KW-0808">Transferase</keyword>
<reference evidence="3 4" key="1">
    <citation type="journal article" date="2016" name="Nat. Commun.">
        <title>Thousands of microbial genomes shed light on interconnected biogeochemical processes in an aquifer system.</title>
        <authorList>
            <person name="Anantharaman K."/>
            <person name="Brown C.T."/>
            <person name="Hug L.A."/>
            <person name="Sharon I."/>
            <person name="Castelle C.J."/>
            <person name="Probst A.J."/>
            <person name="Thomas B.C."/>
            <person name="Singh A."/>
            <person name="Wilkins M.J."/>
            <person name="Karaoz U."/>
            <person name="Brodie E.L."/>
            <person name="Williams K.H."/>
            <person name="Hubbard S.S."/>
            <person name="Banfield J.F."/>
        </authorList>
    </citation>
    <scope>NUCLEOTIDE SEQUENCE [LARGE SCALE GENOMIC DNA]</scope>
</reference>
<feature type="binding site" evidence="2">
    <location>
        <position position="62"/>
    </location>
    <ligand>
        <name>substrate</name>
    </ligand>
</feature>
<dbReference type="GO" id="GO:0030145">
    <property type="term" value="F:manganese ion binding"/>
    <property type="evidence" value="ECO:0007669"/>
    <property type="project" value="TreeGrafter"/>
</dbReference>
<feature type="binding site" evidence="2">
    <location>
        <position position="64"/>
    </location>
    <ligand>
        <name>substrate</name>
    </ligand>
</feature>
<dbReference type="EMBL" id="MEUA01000027">
    <property type="protein sequence ID" value="OGC15012.1"/>
    <property type="molecule type" value="Genomic_DNA"/>
</dbReference>
<feature type="binding site" evidence="2">
    <location>
        <begin position="189"/>
        <end position="191"/>
    </location>
    <ligand>
        <name>substrate</name>
    </ligand>
</feature>
<dbReference type="FunFam" id="3.40.1180.10:FF:000001">
    <property type="entry name" value="(2E,6E)-farnesyl-diphosphate-specific ditrans,polycis-undecaprenyl-diphosphate synthase"/>
    <property type="match status" value="1"/>
</dbReference>
<gene>
    <name evidence="3" type="ORF">A2290_01655</name>
</gene>
<dbReference type="CDD" id="cd00475">
    <property type="entry name" value="Cis_IPPS"/>
    <property type="match status" value="1"/>
</dbReference>
<evidence type="ECO:0000256" key="2">
    <source>
        <dbReference type="HAMAP-Rule" id="MF_01139"/>
    </source>
</evidence>
<feature type="binding site" evidence="2">
    <location>
        <position position="18"/>
    </location>
    <ligand>
        <name>substrate</name>
    </ligand>
</feature>
<dbReference type="GO" id="GO:0016094">
    <property type="term" value="P:polyprenol biosynthetic process"/>
    <property type="evidence" value="ECO:0007669"/>
    <property type="project" value="TreeGrafter"/>
</dbReference>
<dbReference type="PANTHER" id="PTHR10291:SF0">
    <property type="entry name" value="DEHYDRODOLICHYL DIPHOSPHATE SYNTHASE 2"/>
    <property type="match status" value="1"/>
</dbReference>
<dbReference type="AlphaFoldDB" id="A0A1F4S3L0"/>
<dbReference type="InterPro" id="IPR036424">
    <property type="entry name" value="UPP_synth-like_sf"/>
</dbReference>
<dbReference type="GO" id="GO:0000287">
    <property type="term" value="F:magnesium ion binding"/>
    <property type="evidence" value="ECO:0007669"/>
    <property type="project" value="UniProtKB-UniRule"/>
</dbReference>
<dbReference type="HAMAP" id="MF_01139">
    <property type="entry name" value="ISPT"/>
    <property type="match status" value="1"/>
</dbReference>
<dbReference type="SUPFAM" id="SSF64005">
    <property type="entry name" value="Undecaprenyl diphosphate synthase"/>
    <property type="match status" value="1"/>
</dbReference>
<accession>A0A1F4S3L0</accession>
<keyword evidence="2" id="KW-0460">Magnesium</keyword>
<sequence>MKKIPQHIAIIMDGNGRWAKARRLPRIAGHKVGADSLKECVKTCAEIGVKYLTVYAFSTENWSRPKDEVSFLMGLLADTIDREVDNLNKNNVCLNFLGRLTQFSDQLKNKMAFSMEKLSKNTGLNLNIMVNYGGRAEIVDAVNEIFLGECGLGEKTEKEKITEEDISRHLYTKNIPDPDLLIRTASEMRISNFMLWQIAYAEIYVTDVYWPDFKREELLKAIESYSQRERRFGKISEQIHPD</sequence>
<feature type="binding site" evidence="2">
    <location>
        <position position="13"/>
    </location>
    <ligand>
        <name>Mg(2+)</name>
        <dbReference type="ChEBI" id="CHEBI:18420"/>
    </ligand>
</feature>
<feature type="binding site" evidence="2">
    <location>
        <position position="202"/>
    </location>
    <ligand>
        <name>Mg(2+)</name>
        <dbReference type="ChEBI" id="CHEBI:18420"/>
    </ligand>
</feature>
<feature type="binding site" evidence="2">
    <location>
        <position position="30"/>
    </location>
    <ligand>
        <name>substrate</name>
    </ligand>
</feature>
<dbReference type="PANTHER" id="PTHR10291">
    <property type="entry name" value="DEHYDRODOLICHYL DIPHOSPHATE SYNTHASE FAMILY MEMBER"/>
    <property type="match status" value="1"/>
</dbReference>
<proteinExistence type="inferred from homology"/>
<feature type="binding site" evidence="2">
    <location>
        <begin position="14"/>
        <end position="17"/>
    </location>
    <ligand>
        <name>substrate</name>
    </ligand>
</feature>
<comment type="subunit">
    <text evidence="2">Homodimer.</text>
</comment>
<dbReference type="Pfam" id="PF01255">
    <property type="entry name" value="Prenyltransf"/>
    <property type="match status" value="1"/>
</dbReference>
<feature type="binding site" evidence="2">
    <location>
        <position position="26"/>
    </location>
    <ligand>
        <name>substrate</name>
    </ligand>
</feature>
<dbReference type="GO" id="GO:0005829">
    <property type="term" value="C:cytosol"/>
    <property type="evidence" value="ECO:0007669"/>
    <property type="project" value="TreeGrafter"/>
</dbReference>
<organism evidence="3 4">
    <name type="scientific">candidate division WOR-1 bacterium RIFOXYB2_FULL_36_35</name>
    <dbReference type="NCBI Taxonomy" id="1802578"/>
    <lineage>
        <taxon>Bacteria</taxon>
        <taxon>Bacillati</taxon>
        <taxon>Saganbacteria</taxon>
    </lineage>
</organism>
<dbReference type="Proteomes" id="UP000177905">
    <property type="component" value="Unassembled WGS sequence"/>
</dbReference>
<dbReference type="GO" id="GO:0008834">
    <property type="term" value="F:ditrans,polycis-undecaprenyl-diphosphate synthase [(2E,6E)-farnesyl-diphosphate specific] activity"/>
    <property type="evidence" value="ECO:0007669"/>
    <property type="project" value="TreeGrafter"/>
</dbReference>